<dbReference type="PANTHER" id="PTHR33361">
    <property type="entry name" value="GLR0591 PROTEIN"/>
    <property type="match status" value="1"/>
</dbReference>
<evidence type="ECO:0008006" key="4">
    <source>
        <dbReference type="Google" id="ProtNLM"/>
    </source>
</evidence>
<comment type="caution">
    <text evidence="2">The sequence shown here is derived from an EMBL/GenBank/DDBJ whole genome shotgun (WGS) entry which is preliminary data.</text>
</comment>
<dbReference type="Proteomes" id="UP000838100">
    <property type="component" value="Unassembled WGS sequence"/>
</dbReference>
<keyword evidence="3" id="KW-1185">Reference proteome</keyword>
<dbReference type="PANTHER" id="PTHR33361:SF16">
    <property type="entry name" value="DUF885 DOMAIN-CONTAINING PROTEIN"/>
    <property type="match status" value="1"/>
</dbReference>
<dbReference type="InterPro" id="IPR010281">
    <property type="entry name" value="DUF885"/>
</dbReference>
<sequence>MKDLKYALLVILLAVTCFSQQLSAAQPNNNLQAVLAEIFADYNERQLRRDPIEATYRGDHRFDDRLPRASTAADLAADVEHDQQLLAGLSGIPTASISNQQRLSLGLLKYELSRSVARYNSGVANYQRMVPFNQMYGLPTTLAQLATTDGAQPFNTPADYRRWLQRAGHFPAWVDQTIENMREGIASGLVHPDIIVDKMLPTIASLASEKGSKHLFYQPITAIPASFSAIEKKQLTSEYLAMINQQVQPAYAKLYRFLRTEYRAKSRSTVGLLALPAGEDYYRDAVAEYTTTTLTPEQIHQQGKALTLSIFEQMKAIKQEVGFAGDMAAFFHYLRTDPRFYYTSEQQLLDSYRELKAVLAPRLNRLFLTVPAADYEVRAVEPFLQKSAAAASYQQPSADGSRPGIFYVNTYDLPARPNFEREALSLHEAAPGHHFQVSFAMEQQNLPEFRRWAFNAAYVEGWALYAESLGTELGLYSDPYQRLGALYLSIWRANRLVIDTGIHHYGWSRQQAIDWMMRYSPVSDTDASAEVERYIAWPGQALSYMTGAVKIQQLREQAAAQLGNRFDVREFHQQILASGPLPLSMLEQKINRWVQQEK</sequence>
<proteinExistence type="predicted"/>
<protein>
    <recommendedName>
        <fullName evidence="4">DUF885 domain-containing protein</fullName>
    </recommendedName>
</protein>
<evidence type="ECO:0000313" key="2">
    <source>
        <dbReference type="EMBL" id="CAH0990847.1"/>
    </source>
</evidence>
<accession>A0ABN8EJ03</accession>
<dbReference type="EMBL" id="CAKLPX010000001">
    <property type="protein sequence ID" value="CAH0990847.1"/>
    <property type="molecule type" value="Genomic_DNA"/>
</dbReference>
<dbReference type="RefSeq" id="WP_237443515.1">
    <property type="nucleotide sequence ID" value="NZ_CAKLPX010000001.1"/>
</dbReference>
<feature type="chain" id="PRO_5045233811" description="DUF885 domain-containing protein" evidence="1">
    <location>
        <begin position="25"/>
        <end position="598"/>
    </location>
</feature>
<gene>
    <name evidence="2" type="ORF">SIN8267_00947</name>
</gene>
<keyword evidence="1" id="KW-0732">Signal</keyword>
<dbReference type="Pfam" id="PF05960">
    <property type="entry name" value="DUF885"/>
    <property type="match status" value="1"/>
</dbReference>
<evidence type="ECO:0000256" key="1">
    <source>
        <dbReference type="SAM" id="SignalP"/>
    </source>
</evidence>
<feature type="signal peptide" evidence="1">
    <location>
        <begin position="1"/>
        <end position="24"/>
    </location>
</feature>
<organism evidence="2 3">
    <name type="scientific">Sinobacterium norvegicum</name>
    <dbReference type="NCBI Taxonomy" id="1641715"/>
    <lineage>
        <taxon>Bacteria</taxon>
        <taxon>Pseudomonadati</taxon>
        <taxon>Pseudomonadota</taxon>
        <taxon>Gammaproteobacteria</taxon>
        <taxon>Cellvibrionales</taxon>
        <taxon>Spongiibacteraceae</taxon>
        <taxon>Sinobacterium</taxon>
    </lineage>
</organism>
<reference evidence="2" key="1">
    <citation type="submission" date="2021-12" db="EMBL/GenBank/DDBJ databases">
        <authorList>
            <person name="Rodrigo-Torres L."/>
            <person name="Arahal R. D."/>
            <person name="Lucena T."/>
        </authorList>
    </citation>
    <scope>NUCLEOTIDE SEQUENCE</scope>
    <source>
        <strain evidence="2">CECT 8267</strain>
    </source>
</reference>
<evidence type="ECO:0000313" key="3">
    <source>
        <dbReference type="Proteomes" id="UP000838100"/>
    </source>
</evidence>
<name>A0ABN8EJ03_9GAMM</name>